<keyword evidence="2" id="KW-1185">Reference proteome</keyword>
<evidence type="ECO:0000313" key="2">
    <source>
        <dbReference type="Proteomes" id="UP000466931"/>
    </source>
</evidence>
<dbReference type="AlphaFoldDB" id="A0A7I7XZ24"/>
<name>A0A7I7XZ24_9MYCO</name>
<dbReference type="Proteomes" id="UP000466931">
    <property type="component" value="Chromosome"/>
</dbReference>
<protein>
    <submittedName>
        <fullName evidence="1">Uncharacterized protein</fullName>
    </submittedName>
</protein>
<evidence type="ECO:0000313" key="1">
    <source>
        <dbReference type="EMBL" id="BBZ34546.1"/>
    </source>
</evidence>
<sequence length="139" mass="14252">MMALQPFADTGHNDNHGLVVAPYIQVILAAVPMGKILVVEHISGQLAAQDGATVNFIEATVHGENSVVYLPVHFVSGVRQFGPDQGLGRHHQFGSPVGLYVSGGNNIVVSGGATKAVTGSDPGAAISMFASVVGHLVDA</sequence>
<reference evidence="1" key="1">
    <citation type="journal article" date="2019" name="Emerg. Microbes Infect.">
        <title>Comprehensive subspecies identification of 175 nontuberculous mycobacteria species based on 7547 genomic profiles.</title>
        <authorList>
            <person name="Matsumoto Y."/>
            <person name="Kinjo T."/>
            <person name="Motooka D."/>
            <person name="Nabeya D."/>
            <person name="Jung N."/>
            <person name="Uechi K."/>
            <person name="Horii T."/>
            <person name="Iida T."/>
            <person name="Fujita J."/>
            <person name="Nakamura S."/>
        </authorList>
    </citation>
    <scope>NUCLEOTIDE SEQUENCE [LARGE SCALE GENOMIC DNA]</scope>
    <source>
        <strain evidence="1">JCM 13671</strain>
    </source>
</reference>
<accession>A0A7I7XZ24</accession>
<reference evidence="1" key="2">
    <citation type="submission" date="2020-02" db="EMBL/GenBank/DDBJ databases">
        <authorList>
            <person name="Matsumoto Y."/>
            <person name="Motooka D."/>
            <person name="Nakamura S."/>
        </authorList>
    </citation>
    <scope>NUCLEOTIDE SEQUENCE</scope>
    <source>
        <strain evidence="1">JCM 13671</strain>
    </source>
</reference>
<proteinExistence type="predicted"/>
<dbReference type="EMBL" id="AP022612">
    <property type="protein sequence ID" value="BBZ34546.1"/>
    <property type="molecule type" value="Genomic_DNA"/>
</dbReference>
<gene>
    <name evidence="1" type="ORF">MCNF_31510</name>
</gene>
<organism evidence="1 2">
    <name type="scientific">Mycolicibacterium confluentis</name>
    <dbReference type="NCBI Taxonomy" id="28047"/>
    <lineage>
        <taxon>Bacteria</taxon>
        <taxon>Bacillati</taxon>
        <taxon>Actinomycetota</taxon>
        <taxon>Actinomycetes</taxon>
        <taxon>Mycobacteriales</taxon>
        <taxon>Mycobacteriaceae</taxon>
        <taxon>Mycolicibacterium</taxon>
    </lineage>
</organism>